<dbReference type="Pfam" id="PF01757">
    <property type="entry name" value="Acyl_transf_3"/>
    <property type="match status" value="1"/>
</dbReference>
<dbReference type="EMBL" id="MGAC01000002">
    <property type="protein sequence ID" value="OGK38760.1"/>
    <property type="molecule type" value="Genomic_DNA"/>
</dbReference>
<evidence type="ECO:0000256" key="5">
    <source>
        <dbReference type="ARBA" id="ARBA00022989"/>
    </source>
</evidence>
<feature type="transmembrane region" description="Helical" evidence="7">
    <location>
        <begin position="271"/>
        <end position="289"/>
    </location>
</feature>
<keyword evidence="6 7" id="KW-0472">Membrane</keyword>
<dbReference type="Proteomes" id="UP000176803">
    <property type="component" value="Unassembled WGS sequence"/>
</dbReference>
<evidence type="ECO:0000313" key="9">
    <source>
        <dbReference type="EMBL" id="OGK38760.1"/>
    </source>
</evidence>
<feature type="transmembrane region" description="Helical" evidence="7">
    <location>
        <begin position="295"/>
        <end position="315"/>
    </location>
</feature>
<name>A0A1F7I5X9_9BACT</name>
<accession>A0A1F7I5X9</accession>
<comment type="similarity">
    <text evidence="2">Belongs to the acyltransferase 3 family.</text>
</comment>
<comment type="subcellular location">
    <subcellularLocation>
        <location evidence="1">Cell membrane</location>
        <topology evidence="1">Multi-pass membrane protein</topology>
    </subcellularLocation>
</comment>
<feature type="transmembrane region" description="Helical" evidence="7">
    <location>
        <begin position="39"/>
        <end position="56"/>
    </location>
</feature>
<sequence>MKRDITIDLLRGWSLLAIILIHVTVYYQGNRLAYRIWNWNQYAVAVFVFCSAYLYFKKSPTFASFSRFAFYLKKRLLRLLIPYYLFLGAYFLFLFFSKPWTLTGSYILQNLLAIGGVDLNWLVLLFIFFLFLFPFIHFLWKNQRPLFYLYGLISLLSAVYFLFYPSLLPYRLVMWLPWSLVAVVTQLFVDQEKNQRFLLAGFLVSLLIFILSYQIQSFLGHSLAHYRNKYPPNIYHLSYSLLGLFTLLIIMRMRFFQWSPIAKTLDFLSRYSYSLYFIHLFFILVIYQFRGQRFFDWYGLLLVVIIFSVITQLLLNRLSRFLSLA</sequence>
<organism evidence="9 10">
    <name type="scientific">Candidatus Roizmanbacteria bacterium RIFCSPHIGHO2_12_FULL_41_11</name>
    <dbReference type="NCBI Taxonomy" id="1802052"/>
    <lineage>
        <taxon>Bacteria</taxon>
        <taxon>Candidatus Roizmaniibacteriota</taxon>
    </lineage>
</organism>
<reference evidence="9 10" key="1">
    <citation type="journal article" date="2016" name="Nat. Commun.">
        <title>Thousands of microbial genomes shed light on interconnected biogeochemical processes in an aquifer system.</title>
        <authorList>
            <person name="Anantharaman K."/>
            <person name="Brown C.T."/>
            <person name="Hug L.A."/>
            <person name="Sharon I."/>
            <person name="Castelle C.J."/>
            <person name="Probst A.J."/>
            <person name="Thomas B.C."/>
            <person name="Singh A."/>
            <person name="Wilkins M.J."/>
            <person name="Karaoz U."/>
            <person name="Brodie E.L."/>
            <person name="Williams K.H."/>
            <person name="Hubbard S.S."/>
            <person name="Banfield J.F."/>
        </authorList>
    </citation>
    <scope>NUCLEOTIDE SEQUENCE [LARGE SCALE GENOMIC DNA]</scope>
</reference>
<feature type="transmembrane region" description="Helical" evidence="7">
    <location>
        <begin position="234"/>
        <end position="251"/>
    </location>
</feature>
<evidence type="ECO:0000256" key="6">
    <source>
        <dbReference type="ARBA" id="ARBA00023136"/>
    </source>
</evidence>
<keyword evidence="4 7" id="KW-0812">Transmembrane</keyword>
<evidence type="ECO:0000256" key="1">
    <source>
        <dbReference type="ARBA" id="ARBA00004651"/>
    </source>
</evidence>
<evidence type="ECO:0000256" key="2">
    <source>
        <dbReference type="ARBA" id="ARBA00007400"/>
    </source>
</evidence>
<keyword evidence="5 7" id="KW-1133">Transmembrane helix</keyword>
<dbReference type="InterPro" id="IPR002656">
    <property type="entry name" value="Acyl_transf_3_dom"/>
</dbReference>
<protein>
    <recommendedName>
        <fullName evidence="8">Acyltransferase 3 domain-containing protein</fullName>
    </recommendedName>
</protein>
<proteinExistence type="inferred from homology"/>
<feature type="transmembrane region" description="Helical" evidence="7">
    <location>
        <begin position="119"/>
        <end position="140"/>
    </location>
</feature>
<dbReference type="PANTHER" id="PTHR40074:SF2">
    <property type="entry name" value="O-ACETYLTRANSFERASE WECH"/>
    <property type="match status" value="1"/>
</dbReference>
<dbReference type="AlphaFoldDB" id="A0A1F7I5X9"/>
<evidence type="ECO:0000256" key="3">
    <source>
        <dbReference type="ARBA" id="ARBA00022475"/>
    </source>
</evidence>
<dbReference type="PANTHER" id="PTHR40074">
    <property type="entry name" value="O-ACETYLTRANSFERASE WECH"/>
    <property type="match status" value="1"/>
</dbReference>
<feature type="transmembrane region" description="Helical" evidence="7">
    <location>
        <begin position="9"/>
        <end position="27"/>
    </location>
</feature>
<evidence type="ECO:0000259" key="8">
    <source>
        <dbReference type="Pfam" id="PF01757"/>
    </source>
</evidence>
<feature type="domain" description="Acyltransferase 3" evidence="8">
    <location>
        <begin position="6"/>
        <end position="309"/>
    </location>
</feature>
<dbReference type="GO" id="GO:0005886">
    <property type="term" value="C:plasma membrane"/>
    <property type="evidence" value="ECO:0007669"/>
    <property type="project" value="UniProtKB-SubCell"/>
</dbReference>
<comment type="caution">
    <text evidence="9">The sequence shown here is derived from an EMBL/GenBank/DDBJ whole genome shotgun (WGS) entry which is preliminary data.</text>
</comment>
<dbReference type="GO" id="GO:0009246">
    <property type="term" value="P:enterobacterial common antigen biosynthetic process"/>
    <property type="evidence" value="ECO:0007669"/>
    <property type="project" value="TreeGrafter"/>
</dbReference>
<evidence type="ECO:0000256" key="4">
    <source>
        <dbReference type="ARBA" id="ARBA00022692"/>
    </source>
</evidence>
<feature type="transmembrane region" description="Helical" evidence="7">
    <location>
        <begin position="147"/>
        <end position="166"/>
    </location>
</feature>
<keyword evidence="3" id="KW-1003">Cell membrane</keyword>
<dbReference type="GO" id="GO:0016413">
    <property type="term" value="F:O-acetyltransferase activity"/>
    <property type="evidence" value="ECO:0007669"/>
    <property type="project" value="TreeGrafter"/>
</dbReference>
<feature type="transmembrane region" description="Helical" evidence="7">
    <location>
        <begin position="196"/>
        <end position="214"/>
    </location>
</feature>
<feature type="transmembrane region" description="Helical" evidence="7">
    <location>
        <begin position="76"/>
        <end position="96"/>
    </location>
</feature>
<evidence type="ECO:0000256" key="7">
    <source>
        <dbReference type="SAM" id="Phobius"/>
    </source>
</evidence>
<gene>
    <name evidence="9" type="ORF">A3F03_04015</name>
</gene>
<feature type="transmembrane region" description="Helical" evidence="7">
    <location>
        <begin position="172"/>
        <end position="189"/>
    </location>
</feature>
<evidence type="ECO:0000313" key="10">
    <source>
        <dbReference type="Proteomes" id="UP000176803"/>
    </source>
</evidence>